<dbReference type="Proteomes" id="UP000269692">
    <property type="component" value="Unassembled WGS sequence"/>
</dbReference>
<keyword evidence="3" id="KW-0472">Membrane</keyword>
<sequence length="611" mass="63394">MTMGKMDHMAASGGSGCPGEETAGGIRAPNADEVRGALERVLASAELSASPRLSAFLRHVVETSLDGRADEIKGYTIAVEALGRASSFDPQTDPIVRVEATRLRRALDHFYAAAGAKEPLRILIPRGSYVPNFTWRETEAAAAPAKPESASEPEPGAPPAPGGATAAPRRRVAMGLAAAALALAIMVAGIEWMSRPGAPLRADDQRVMLPVMEVAAFEAAGVQPPARGILRAFEERLGDALAQFDFITVREATPAEIAAPIACGSRGRSRFGLGTVAEGHADGTFSLLLRVTDRCAGVILWSRAVEGLRTDDDIAASARRMVRAVSGALLEAQGVVTSRALSTVRAEAPQSAYGCVARAFGLLSRSAGENPVAVRACLDGLTRQLPGFAMGHALKAMALLDEATGESGYDPTPGRAAQMLASAERAVELSPASAYAARTLALVQAFLGEYRAAVDTGTRALQLNPHDANIAAGVGMVYIAAGRVAEGEDLLANAEADGAQAGPLKDTYLALAAFLRADEATALALLPQLELHPSLENALALALALNAVHRPGEERRAVAALANDVAGGADTIRRMVHRLLPAPDLADRAIAALEAAGLGQRAAMTQPRQGG</sequence>
<keyword evidence="1" id="KW-0802">TPR repeat</keyword>
<feature type="repeat" description="TPR" evidence="1">
    <location>
        <begin position="434"/>
        <end position="467"/>
    </location>
</feature>
<dbReference type="OrthoDB" id="100177at2"/>
<dbReference type="PROSITE" id="PS50005">
    <property type="entry name" value="TPR"/>
    <property type="match status" value="1"/>
</dbReference>
<comment type="caution">
    <text evidence="4">The sequence shown here is derived from an EMBL/GenBank/DDBJ whole genome shotgun (WGS) entry which is preliminary data.</text>
</comment>
<name>A0A3L7A827_9HYPH</name>
<feature type="region of interest" description="Disordered" evidence="2">
    <location>
        <begin position="1"/>
        <end position="30"/>
    </location>
</feature>
<evidence type="ECO:0000256" key="3">
    <source>
        <dbReference type="SAM" id="Phobius"/>
    </source>
</evidence>
<dbReference type="InterPro" id="IPR011990">
    <property type="entry name" value="TPR-like_helical_dom_sf"/>
</dbReference>
<dbReference type="EMBL" id="RCTF01000013">
    <property type="protein sequence ID" value="RLP76245.1"/>
    <property type="molecule type" value="Genomic_DNA"/>
</dbReference>
<evidence type="ECO:0000313" key="4">
    <source>
        <dbReference type="EMBL" id="RLP76245.1"/>
    </source>
</evidence>
<dbReference type="InterPro" id="IPR019734">
    <property type="entry name" value="TPR_rpt"/>
</dbReference>
<organism evidence="4 5">
    <name type="scientific">Xanthobacter tagetidis</name>
    <dbReference type="NCBI Taxonomy" id="60216"/>
    <lineage>
        <taxon>Bacteria</taxon>
        <taxon>Pseudomonadati</taxon>
        <taxon>Pseudomonadota</taxon>
        <taxon>Alphaproteobacteria</taxon>
        <taxon>Hyphomicrobiales</taxon>
        <taxon>Xanthobacteraceae</taxon>
        <taxon>Xanthobacter</taxon>
    </lineage>
</organism>
<dbReference type="AlphaFoldDB" id="A0A3L7A827"/>
<feature type="compositionally biased region" description="Low complexity" evidence="2">
    <location>
        <begin position="140"/>
        <end position="154"/>
    </location>
</feature>
<gene>
    <name evidence="4" type="ORF">D9R14_15655</name>
</gene>
<keyword evidence="3" id="KW-0812">Transmembrane</keyword>
<feature type="region of interest" description="Disordered" evidence="2">
    <location>
        <begin position="140"/>
        <end position="166"/>
    </location>
</feature>
<dbReference type="RefSeq" id="WP_121624276.1">
    <property type="nucleotide sequence ID" value="NZ_JACIIW010000005.1"/>
</dbReference>
<evidence type="ECO:0000256" key="1">
    <source>
        <dbReference type="PROSITE-ProRule" id="PRU00339"/>
    </source>
</evidence>
<reference evidence="4 5" key="1">
    <citation type="submission" date="2018-10" db="EMBL/GenBank/DDBJ databases">
        <title>Xanthobacter tagetidis genome sequencing and assembly.</title>
        <authorList>
            <person name="Maclea K.S."/>
            <person name="Goen A.E."/>
            <person name="Fatima S.A."/>
        </authorList>
    </citation>
    <scope>NUCLEOTIDE SEQUENCE [LARGE SCALE GENOMIC DNA]</scope>
    <source>
        <strain evidence="4 5">ATCC 700314</strain>
    </source>
</reference>
<evidence type="ECO:0000256" key="2">
    <source>
        <dbReference type="SAM" id="MobiDB-lite"/>
    </source>
</evidence>
<accession>A0A3L7A827</accession>
<dbReference type="Gene3D" id="1.25.40.10">
    <property type="entry name" value="Tetratricopeptide repeat domain"/>
    <property type="match status" value="1"/>
</dbReference>
<keyword evidence="3" id="KW-1133">Transmembrane helix</keyword>
<protein>
    <submittedName>
        <fullName evidence="4">Uncharacterized protein</fullName>
    </submittedName>
</protein>
<keyword evidence="5" id="KW-1185">Reference proteome</keyword>
<evidence type="ECO:0000313" key="5">
    <source>
        <dbReference type="Proteomes" id="UP000269692"/>
    </source>
</evidence>
<dbReference type="SUPFAM" id="SSF48452">
    <property type="entry name" value="TPR-like"/>
    <property type="match status" value="1"/>
</dbReference>
<proteinExistence type="predicted"/>
<feature type="transmembrane region" description="Helical" evidence="3">
    <location>
        <begin position="172"/>
        <end position="193"/>
    </location>
</feature>